<dbReference type="Pfam" id="PF13472">
    <property type="entry name" value="Lipase_GDSL_2"/>
    <property type="match status" value="1"/>
</dbReference>
<evidence type="ECO:0000259" key="4">
    <source>
        <dbReference type="Pfam" id="PF13472"/>
    </source>
</evidence>
<feature type="domain" description="SGNH hydrolase-type esterase" evidence="4">
    <location>
        <begin position="39"/>
        <end position="264"/>
    </location>
</feature>
<dbReference type="PANTHER" id="PTHR37981:SF1">
    <property type="entry name" value="SGNH HYDROLASE-TYPE ESTERASE DOMAIN-CONTAINING PROTEIN"/>
    <property type="match status" value="1"/>
</dbReference>
<feature type="signal peptide" evidence="3">
    <location>
        <begin position="1"/>
        <end position="28"/>
    </location>
</feature>
<name>A0A853CUS5_9MICO</name>
<keyword evidence="2" id="KW-1015">Disulfide bond</keyword>
<feature type="disulfide bond" evidence="2">
    <location>
        <begin position="53"/>
        <end position="78"/>
    </location>
</feature>
<evidence type="ECO:0000256" key="3">
    <source>
        <dbReference type="SAM" id="SignalP"/>
    </source>
</evidence>
<comment type="caution">
    <text evidence="5">The sequence shown here is derived from an EMBL/GenBank/DDBJ whole genome shotgun (WGS) entry which is preliminary data.</text>
</comment>
<feature type="chain" id="PRO_5032850821" evidence="3">
    <location>
        <begin position="29"/>
        <end position="276"/>
    </location>
</feature>
<organism evidence="5 6">
    <name type="scientific">Leifsonia shinshuensis</name>
    <dbReference type="NCBI Taxonomy" id="150026"/>
    <lineage>
        <taxon>Bacteria</taxon>
        <taxon>Bacillati</taxon>
        <taxon>Actinomycetota</taxon>
        <taxon>Actinomycetes</taxon>
        <taxon>Micrococcales</taxon>
        <taxon>Microbacteriaceae</taxon>
        <taxon>Leifsonia</taxon>
    </lineage>
</organism>
<proteinExistence type="predicted"/>
<dbReference type="Proteomes" id="UP000578352">
    <property type="component" value="Unassembled WGS sequence"/>
</dbReference>
<evidence type="ECO:0000256" key="1">
    <source>
        <dbReference type="PIRSR" id="PIRSR637460-1"/>
    </source>
</evidence>
<dbReference type="RefSeq" id="WP_179606543.1">
    <property type="nucleotide sequence ID" value="NZ_BAABEH010000001.1"/>
</dbReference>
<accession>A0A853CUS5</accession>
<dbReference type="SUPFAM" id="SSF52266">
    <property type="entry name" value="SGNH hydrolase"/>
    <property type="match status" value="1"/>
</dbReference>
<dbReference type="GO" id="GO:0004806">
    <property type="term" value="F:triacylglycerol lipase activity"/>
    <property type="evidence" value="ECO:0007669"/>
    <property type="project" value="TreeGrafter"/>
</dbReference>
<dbReference type="CDD" id="cd01823">
    <property type="entry name" value="SEST_like"/>
    <property type="match status" value="1"/>
</dbReference>
<dbReference type="PANTHER" id="PTHR37981">
    <property type="entry name" value="LIPASE 2"/>
    <property type="match status" value="1"/>
</dbReference>
<reference evidence="5 6" key="1">
    <citation type="submission" date="2020-07" db="EMBL/GenBank/DDBJ databases">
        <title>Sequencing the genomes of 1000 actinobacteria strains.</title>
        <authorList>
            <person name="Klenk H.-P."/>
        </authorList>
    </citation>
    <scope>NUCLEOTIDE SEQUENCE [LARGE SCALE GENOMIC DNA]</scope>
    <source>
        <strain evidence="5 6">DSM 15165</strain>
    </source>
</reference>
<evidence type="ECO:0000313" key="5">
    <source>
        <dbReference type="EMBL" id="NYJ24427.1"/>
    </source>
</evidence>
<sequence length="276" mass="27496">MKRRMIAALAALALGLTTLFGASGAAFADTSSGGLRYIALGDSEAAGTGAAGCVHAPGAYPAVLAASFGQSPSFSAACAGATTADVYTQLAYLSAHGAIGGATKLVTLTVGINDLGWQNALRPCSGPNATLACLQSLATALTSGRSLPGKISGLVTAIRALAPEAKIRVTDYPLLFGVVSGTCDIGSFGGTPVDVTATQATLVDGALVAVAAFIRQGVAGARDANTRFVDVIGGFAGHGLCTSTPWIFGFGPAVWDALHANALGEAEYAKLIAYTI</sequence>
<dbReference type="GO" id="GO:0019433">
    <property type="term" value="P:triglyceride catabolic process"/>
    <property type="evidence" value="ECO:0007669"/>
    <property type="project" value="TreeGrafter"/>
</dbReference>
<dbReference type="Gene3D" id="3.40.50.1110">
    <property type="entry name" value="SGNH hydrolase"/>
    <property type="match status" value="1"/>
</dbReference>
<dbReference type="InterPro" id="IPR013830">
    <property type="entry name" value="SGNH_hydro"/>
</dbReference>
<feature type="disulfide bond" evidence="2">
    <location>
        <begin position="183"/>
        <end position="241"/>
    </location>
</feature>
<feature type="active site" description="Nucleophile" evidence="1">
    <location>
        <position position="43"/>
    </location>
</feature>
<keyword evidence="3" id="KW-0732">Signal</keyword>
<evidence type="ECO:0000313" key="6">
    <source>
        <dbReference type="Proteomes" id="UP000578352"/>
    </source>
</evidence>
<feature type="active site" evidence="1">
    <location>
        <position position="259"/>
    </location>
</feature>
<protein>
    <submittedName>
        <fullName evidence="5">Lysophospholipase L1-like esterase</fullName>
    </submittedName>
</protein>
<feature type="disulfide bond" evidence="2">
    <location>
        <begin position="124"/>
        <end position="133"/>
    </location>
</feature>
<dbReference type="EMBL" id="JACCFL010000001">
    <property type="protein sequence ID" value="NYJ24427.1"/>
    <property type="molecule type" value="Genomic_DNA"/>
</dbReference>
<evidence type="ECO:0000256" key="2">
    <source>
        <dbReference type="PIRSR" id="PIRSR637460-2"/>
    </source>
</evidence>
<dbReference type="InterPro" id="IPR036514">
    <property type="entry name" value="SGNH_hydro_sf"/>
</dbReference>
<dbReference type="InterPro" id="IPR037460">
    <property type="entry name" value="SEST-like"/>
</dbReference>
<dbReference type="AlphaFoldDB" id="A0A853CUS5"/>
<gene>
    <name evidence="5" type="ORF">HNR13_002714</name>
</gene>